<dbReference type="OrthoDB" id="6072815at2"/>
<accession>A0A2S5SQX3</accession>
<protein>
    <submittedName>
        <fullName evidence="2">DUF2236 domain-containing protein</fullName>
    </submittedName>
</protein>
<dbReference type="InterPro" id="IPR037473">
    <property type="entry name" value="Lcp-like"/>
</dbReference>
<feature type="domain" description="ER-bound oxygenase mpaB/mpaB'/Rubber oxygenase catalytic" evidence="1">
    <location>
        <begin position="125"/>
        <end position="367"/>
    </location>
</feature>
<evidence type="ECO:0000313" key="3">
    <source>
        <dbReference type="Proteomes" id="UP000238605"/>
    </source>
</evidence>
<dbReference type="PANTHER" id="PTHR37539">
    <property type="entry name" value="SECRETED PROTEIN-RELATED"/>
    <property type="match status" value="1"/>
</dbReference>
<evidence type="ECO:0000259" key="1">
    <source>
        <dbReference type="Pfam" id="PF09995"/>
    </source>
</evidence>
<keyword evidence="3" id="KW-1185">Reference proteome</keyword>
<organism evidence="2 3">
    <name type="scientific">Caldimonas caldifontis</name>
    <dbReference type="NCBI Taxonomy" id="1452508"/>
    <lineage>
        <taxon>Bacteria</taxon>
        <taxon>Pseudomonadati</taxon>
        <taxon>Pseudomonadota</taxon>
        <taxon>Betaproteobacteria</taxon>
        <taxon>Burkholderiales</taxon>
        <taxon>Sphaerotilaceae</taxon>
        <taxon>Caldimonas</taxon>
    </lineage>
</organism>
<sequence length="463" mass="51486">MTQPLPTHDPRWRADPLADHTITRVLKALGSEARPWEGLDTLSRQIEAWQRNGDLATWQPDPQELPRDAGRAVREYLDQAARLPEWADARRIERAEALFMGQGPLSCLLLFCASLPECYVRPDLAAVLHAAGQLEQHTDFRIRMTAAMIFPAMMAGGLTDPAGGGVAQILKVRLIHASIRHLVLRGSPEAALASPERHRPRLDHAPAPGTRALHHAMWRHGWDVDRAGLPCNQEELAYTLLTFHYVFLRGMRTLRLGLPPADEAAYLHTWNVVGALLGIEPGLMPADMDRASAQFRALQARGEAPRHSEDPRPALARALMGAMTDTLPLRALRDVPTLLTRHLCGRDVAKLLGLDGRTAWASRLIFWTGLGLTRLIDGIARWLWPGFSLSRLFCRILGYHTITGLLLDQTRPLKLPDHLLLQIHTTAHHWSEDVHAPAWARALEDRLTTAGSWVPPVSAADPV</sequence>
<gene>
    <name evidence="2" type="ORF">C1704_16085</name>
</gene>
<dbReference type="RefSeq" id="WP_104303751.1">
    <property type="nucleotide sequence ID" value="NZ_PSNX01000016.1"/>
</dbReference>
<dbReference type="GO" id="GO:0016491">
    <property type="term" value="F:oxidoreductase activity"/>
    <property type="evidence" value="ECO:0007669"/>
    <property type="project" value="InterPro"/>
</dbReference>
<comment type="caution">
    <text evidence="2">The sequence shown here is derived from an EMBL/GenBank/DDBJ whole genome shotgun (WGS) entry which is preliminary data.</text>
</comment>
<dbReference type="EMBL" id="PSNX01000016">
    <property type="protein sequence ID" value="PPE65135.1"/>
    <property type="molecule type" value="Genomic_DNA"/>
</dbReference>
<reference evidence="2 3" key="1">
    <citation type="submission" date="2018-02" db="EMBL/GenBank/DDBJ databases">
        <title>Reclassifiation of [Polyangium] brachysporum DSM 7029 as Guopingzhaonella breviflexa gen. nov., sp. nov., a member of the family Comamonadaceae.</title>
        <authorList>
            <person name="Tang B."/>
        </authorList>
    </citation>
    <scope>NUCLEOTIDE SEQUENCE [LARGE SCALE GENOMIC DNA]</scope>
    <source>
        <strain evidence="2 3">BCRC 80649</strain>
    </source>
</reference>
<proteinExistence type="predicted"/>
<dbReference type="Pfam" id="PF09995">
    <property type="entry name" value="MPAB_Lcp_cat"/>
    <property type="match status" value="1"/>
</dbReference>
<dbReference type="Proteomes" id="UP000238605">
    <property type="component" value="Unassembled WGS sequence"/>
</dbReference>
<name>A0A2S5SQX3_9BURK</name>
<dbReference type="InterPro" id="IPR018713">
    <property type="entry name" value="MPAB/Lcp_cat_dom"/>
</dbReference>
<dbReference type="PANTHER" id="PTHR37539:SF1">
    <property type="entry name" value="ER-BOUND OXYGENASE MPAB_MPAB'_RUBBER OXYGENASE CATALYTIC DOMAIN-CONTAINING PROTEIN"/>
    <property type="match status" value="1"/>
</dbReference>
<evidence type="ECO:0000313" key="2">
    <source>
        <dbReference type="EMBL" id="PPE65135.1"/>
    </source>
</evidence>
<dbReference type="AlphaFoldDB" id="A0A2S5SQX3"/>